<feature type="region of interest" description="Disordered" evidence="1">
    <location>
        <begin position="131"/>
        <end position="154"/>
    </location>
</feature>
<protein>
    <submittedName>
        <fullName evidence="2">Uncharacterized protein</fullName>
    </submittedName>
</protein>
<dbReference type="PANTHER" id="PTHR16489:SF12">
    <property type="entry name" value="GH11727P"/>
    <property type="match status" value="1"/>
</dbReference>
<dbReference type="GO" id="GO:0000164">
    <property type="term" value="C:protein phosphatase type 1 complex"/>
    <property type="evidence" value="ECO:0007669"/>
    <property type="project" value="TreeGrafter"/>
</dbReference>
<dbReference type="Proteomes" id="UP000606274">
    <property type="component" value="Unassembled WGS sequence"/>
</dbReference>
<dbReference type="GO" id="GO:0019888">
    <property type="term" value="F:protein phosphatase regulator activity"/>
    <property type="evidence" value="ECO:0007669"/>
    <property type="project" value="TreeGrafter"/>
</dbReference>
<name>A0A8T0BQW4_SILME</name>
<dbReference type="GO" id="GO:0005783">
    <property type="term" value="C:endoplasmic reticulum"/>
    <property type="evidence" value="ECO:0007669"/>
    <property type="project" value="TreeGrafter"/>
</dbReference>
<proteinExistence type="predicted"/>
<organism evidence="2 3">
    <name type="scientific">Silurus meridionalis</name>
    <name type="common">Southern catfish</name>
    <name type="synonym">Silurus soldatovi meridionalis</name>
    <dbReference type="NCBI Taxonomy" id="175797"/>
    <lineage>
        <taxon>Eukaryota</taxon>
        <taxon>Metazoa</taxon>
        <taxon>Chordata</taxon>
        <taxon>Craniata</taxon>
        <taxon>Vertebrata</taxon>
        <taxon>Euteleostomi</taxon>
        <taxon>Actinopterygii</taxon>
        <taxon>Neopterygii</taxon>
        <taxon>Teleostei</taxon>
        <taxon>Ostariophysi</taxon>
        <taxon>Siluriformes</taxon>
        <taxon>Siluridae</taxon>
        <taxon>Silurus</taxon>
    </lineage>
</organism>
<feature type="compositionally biased region" description="Acidic residues" evidence="1">
    <location>
        <begin position="245"/>
        <end position="255"/>
    </location>
</feature>
<dbReference type="InterPro" id="IPR051254">
    <property type="entry name" value="PPP1R15"/>
</dbReference>
<evidence type="ECO:0000313" key="2">
    <source>
        <dbReference type="EMBL" id="KAF7709438.1"/>
    </source>
</evidence>
<feature type="compositionally biased region" description="Basic and acidic residues" evidence="1">
    <location>
        <begin position="231"/>
        <end position="244"/>
    </location>
</feature>
<comment type="caution">
    <text evidence="2">The sequence shown here is derived from an EMBL/GenBank/DDBJ whole genome shotgun (WGS) entry which is preliminary data.</text>
</comment>
<reference evidence="2" key="1">
    <citation type="submission" date="2020-08" db="EMBL/GenBank/DDBJ databases">
        <title>Chromosome-level assembly of Southern catfish (Silurus meridionalis) provides insights into visual adaptation to the nocturnal and benthic lifestyles.</title>
        <authorList>
            <person name="Zhang Y."/>
            <person name="Wang D."/>
            <person name="Peng Z."/>
        </authorList>
    </citation>
    <scope>NUCLEOTIDE SEQUENCE</scope>
    <source>
        <strain evidence="2">SWU-2019-XX</strain>
        <tissue evidence="2">Muscle</tissue>
    </source>
</reference>
<feature type="region of interest" description="Disordered" evidence="1">
    <location>
        <begin position="201"/>
        <end position="259"/>
    </location>
</feature>
<feature type="compositionally biased region" description="Acidic residues" evidence="1">
    <location>
        <begin position="132"/>
        <end position="145"/>
    </location>
</feature>
<feature type="compositionally biased region" description="Basic and acidic residues" evidence="1">
    <location>
        <begin position="206"/>
        <end position="217"/>
    </location>
</feature>
<dbReference type="AlphaFoldDB" id="A0A8T0BQW4"/>
<accession>A0A8T0BQW4</accession>
<evidence type="ECO:0000313" key="3">
    <source>
        <dbReference type="Proteomes" id="UP000606274"/>
    </source>
</evidence>
<sequence>MASFLRRLCSLFCCLKPQEEAESMRAESHEFRSFERRGEKKEVFTFQRKQRMASLPDQHHDKAVISEHKIAYINLCPKILIKEMINSDQLVVAEVLPSDLPECQPEEQNKGGDGSETEYSEKEVIASLDNSYCDDDVDDGEEESELDKKEDFSDAEFLAIPSENNESLYSSDSDNPHHYFCSTEPKVMASELDYCINDEDAVPSHPQEKAVMDSDGDHCEDENENPVPHCPQEKEETKWSKECSDSSDNEDTEMPEEGRELWESLNNTDPEDQFQFYSSKLRLMTSDFSDQCEDEDAVPFCFQKKEDTDSDWSDVEYAGNPRESIEFWNSLHNKVPDNPVFVCLNETKTKASSTKKTGKKVCFSKEVTVHILEEWPIESQEAQDESCWMEMAIDRQRFKRRVELTEKIISPYLKTVYCY</sequence>
<dbReference type="PANTHER" id="PTHR16489">
    <property type="entry name" value="GH11727P"/>
    <property type="match status" value="1"/>
</dbReference>
<evidence type="ECO:0000256" key="1">
    <source>
        <dbReference type="SAM" id="MobiDB-lite"/>
    </source>
</evidence>
<keyword evidence="3" id="KW-1185">Reference proteome</keyword>
<feature type="region of interest" description="Disordered" evidence="1">
    <location>
        <begin position="101"/>
        <end position="120"/>
    </location>
</feature>
<dbReference type="EMBL" id="JABFDY010000003">
    <property type="protein sequence ID" value="KAF7709438.1"/>
    <property type="molecule type" value="Genomic_DNA"/>
</dbReference>
<gene>
    <name evidence="2" type="ORF">HF521_016288</name>
</gene>
<dbReference type="GO" id="GO:0034976">
    <property type="term" value="P:response to endoplasmic reticulum stress"/>
    <property type="evidence" value="ECO:0007669"/>
    <property type="project" value="TreeGrafter"/>
</dbReference>